<evidence type="ECO:0000256" key="2">
    <source>
        <dbReference type="ARBA" id="ARBA00010792"/>
    </source>
</evidence>
<dbReference type="InterPro" id="IPR032816">
    <property type="entry name" value="VTT_dom"/>
</dbReference>
<dbReference type="RefSeq" id="WP_097321763.1">
    <property type="nucleotide sequence ID" value="NZ_OBDY01000008.1"/>
</dbReference>
<dbReference type="InterPro" id="IPR051311">
    <property type="entry name" value="DedA_domain"/>
</dbReference>
<evidence type="ECO:0000256" key="5">
    <source>
        <dbReference type="ARBA" id="ARBA00022989"/>
    </source>
</evidence>
<feature type="transmembrane region" description="Helical" evidence="7">
    <location>
        <begin position="135"/>
        <end position="159"/>
    </location>
</feature>
<evidence type="ECO:0000256" key="1">
    <source>
        <dbReference type="ARBA" id="ARBA00004651"/>
    </source>
</evidence>
<keyword evidence="6 7" id="KW-0472">Membrane</keyword>
<evidence type="ECO:0000256" key="4">
    <source>
        <dbReference type="ARBA" id="ARBA00022692"/>
    </source>
</evidence>
<evidence type="ECO:0000256" key="6">
    <source>
        <dbReference type="ARBA" id="ARBA00023136"/>
    </source>
</evidence>
<evidence type="ECO:0000313" key="10">
    <source>
        <dbReference type="Proteomes" id="UP000219612"/>
    </source>
</evidence>
<keyword evidence="4 7" id="KW-0812">Transmembrane</keyword>
<dbReference type="PANTHER" id="PTHR42709:SF6">
    <property type="entry name" value="UNDECAPRENYL PHOSPHATE TRANSPORTER A"/>
    <property type="match status" value="1"/>
</dbReference>
<dbReference type="Proteomes" id="UP000219612">
    <property type="component" value="Unassembled WGS sequence"/>
</dbReference>
<accession>A0A285IIT7</accession>
<evidence type="ECO:0000256" key="7">
    <source>
        <dbReference type="SAM" id="Phobius"/>
    </source>
</evidence>
<dbReference type="EMBL" id="OBDY01000008">
    <property type="protein sequence ID" value="SNY47882.1"/>
    <property type="molecule type" value="Genomic_DNA"/>
</dbReference>
<feature type="domain" description="VTT" evidence="8">
    <location>
        <begin position="34"/>
        <end position="152"/>
    </location>
</feature>
<comment type="similarity">
    <text evidence="2">Belongs to the DedA family.</text>
</comment>
<dbReference type="OrthoDB" id="162303at2"/>
<feature type="transmembrane region" description="Helical" evidence="7">
    <location>
        <begin position="53"/>
        <end position="75"/>
    </location>
</feature>
<organism evidence="9 10">
    <name type="scientific">Paractinoplanes atraurantiacus</name>
    <dbReference type="NCBI Taxonomy" id="1036182"/>
    <lineage>
        <taxon>Bacteria</taxon>
        <taxon>Bacillati</taxon>
        <taxon>Actinomycetota</taxon>
        <taxon>Actinomycetes</taxon>
        <taxon>Micromonosporales</taxon>
        <taxon>Micromonosporaceae</taxon>
        <taxon>Paractinoplanes</taxon>
    </lineage>
</organism>
<dbReference type="PANTHER" id="PTHR42709">
    <property type="entry name" value="ALKALINE PHOSPHATASE LIKE PROTEIN"/>
    <property type="match status" value="1"/>
</dbReference>
<feature type="transmembrane region" description="Helical" evidence="7">
    <location>
        <begin position="165"/>
        <end position="184"/>
    </location>
</feature>
<keyword evidence="10" id="KW-1185">Reference proteome</keyword>
<dbReference type="GO" id="GO:0005886">
    <property type="term" value="C:plasma membrane"/>
    <property type="evidence" value="ECO:0007669"/>
    <property type="project" value="UniProtKB-SubCell"/>
</dbReference>
<reference evidence="9 10" key="1">
    <citation type="submission" date="2017-09" db="EMBL/GenBank/DDBJ databases">
        <authorList>
            <person name="Ehlers B."/>
            <person name="Leendertz F.H."/>
        </authorList>
    </citation>
    <scope>NUCLEOTIDE SEQUENCE [LARGE SCALE GENOMIC DNA]</scope>
    <source>
        <strain evidence="9 10">CGMCC 4.6857</strain>
    </source>
</reference>
<evidence type="ECO:0000256" key="3">
    <source>
        <dbReference type="ARBA" id="ARBA00022475"/>
    </source>
</evidence>
<dbReference type="AlphaFoldDB" id="A0A285IIT7"/>
<dbReference type="Pfam" id="PF09335">
    <property type="entry name" value="VTT_dom"/>
    <property type="match status" value="1"/>
</dbReference>
<keyword evidence="3" id="KW-1003">Cell membrane</keyword>
<name>A0A285IIT7_9ACTN</name>
<comment type="subcellular location">
    <subcellularLocation>
        <location evidence="1">Cell membrane</location>
        <topology evidence="1">Multi-pass membrane protein</topology>
    </subcellularLocation>
</comment>
<protein>
    <submittedName>
        <fullName evidence="9">Membrane protein DedA, SNARE-associated domain</fullName>
    </submittedName>
</protein>
<keyword evidence="5 7" id="KW-1133">Transmembrane helix</keyword>
<sequence>MSLLDHLMPLISSPWIYLIVFVLVAIDGFFPAMPSEAVVISLSALSTSGSANLAALAVAVVAGGMAGDWIAYALGRGAGRRVRSRKLIAAKQRAERALGRYGGTAILVGRFLPYGRTASGLTSGSMSFPAGRFRLFSFLASAAWAAYIIGLGLLGGVAFADSPMLGTGFGLAIGMSVAAVGAFVQRRQARRKKAVREPERQLVEAGRPEA</sequence>
<gene>
    <name evidence="9" type="ORF">SAMN05421748_108235</name>
</gene>
<evidence type="ECO:0000313" key="9">
    <source>
        <dbReference type="EMBL" id="SNY47882.1"/>
    </source>
</evidence>
<proteinExistence type="inferred from homology"/>
<feature type="transmembrane region" description="Helical" evidence="7">
    <location>
        <begin position="15"/>
        <end position="33"/>
    </location>
</feature>
<evidence type="ECO:0000259" key="8">
    <source>
        <dbReference type="Pfam" id="PF09335"/>
    </source>
</evidence>